<dbReference type="Proteomes" id="UP000321225">
    <property type="component" value="Unassembled WGS sequence"/>
</dbReference>
<dbReference type="InterPro" id="IPR030678">
    <property type="entry name" value="Peptide/Ni-bd"/>
</dbReference>
<dbReference type="RefSeq" id="WP_147040054.1">
    <property type="nucleotide sequence ID" value="NZ_BJUW01000013.1"/>
</dbReference>
<feature type="domain" description="Solute-binding protein family 5" evidence="2">
    <location>
        <begin position="78"/>
        <end position="413"/>
    </location>
</feature>
<keyword evidence="1" id="KW-0732">Signal</keyword>
<protein>
    <submittedName>
        <fullName evidence="3">Peptide ABC transporter substrate-binding protein</fullName>
    </submittedName>
</protein>
<dbReference type="PANTHER" id="PTHR30290">
    <property type="entry name" value="PERIPLASMIC BINDING COMPONENT OF ABC TRANSPORTER"/>
    <property type="match status" value="1"/>
</dbReference>
<organism evidence="3 4">
    <name type="scientific">Microbacterium aerolatum</name>
    <dbReference type="NCBI Taxonomy" id="153731"/>
    <lineage>
        <taxon>Bacteria</taxon>
        <taxon>Bacillati</taxon>
        <taxon>Actinomycetota</taxon>
        <taxon>Actinomycetes</taxon>
        <taxon>Micrococcales</taxon>
        <taxon>Microbacteriaceae</taxon>
        <taxon>Microbacterium</taxon>
    </lineage>
</organism>
<gene>
    <name evidence="3" type="ORF">MAE01_26040</name>
</gene>
<feature type="signal peptide" evidence="1">
    <location>
        <begin position="1"/>
        <end position="24"/>
    </location>
</feature>
<dbReference type="GO" id="GO:0042597">
    <property type="term" value="C:periplasmic space"/>
    <property type="evidence" value="ECO:0007669"/>
    <property type="project" value="UniProtKB-ARBA"/>
</dbReference>
<accession>A0A511AH12</accession>
<name>A0A511AH12_9MICO</name>
<dbReference type="EMBL" id="BJUW01000013">
    <property type="protein sequence ID" value="GEK87428.1"/>
    <property type="molecule type" value="Genomic_DNA"/>
</dbReference>
<dbReference type="OrthoDB" id="9803988at2"/>
<dbReference type="InterPro" id="IPR000914">
    <property type="entry name" value="SBP_5_dom"/>
</dbReference>
<reference evidence="3 4" key="1">
    <citation type="submission" date="2019-07" db="EMBL/GenBank/DDBJ databases">
        <title>Whole genome shotgun sequence of Microbacterium aerolatum NBRC 103071.</title>
        <authorList>
            <person name="Hosoyama A."/>
            <person name="Uohara A."/>
            <person name="Ohji S."/>
            <person name="Ichikawa N."/>
        </authorList>
    </citation>
    <scope>NUCLEOTIDE SEQUENCE [LARGE SCALE GENOMIC DNA]</scope>
    <source>
        <strain evidence="3 4">NBRC 103071</strain>
    </source>
</reference>
<dbReference type="PIRSF" id="PIRSF002741">
    <property type="entry name" value="MppA"/>
    <property type="match status" value="1"/>
</dbReference>
<dbReference type="Gene3D" id="3.40.190.10">
    <property type="entry name" value="Periplasmic binding protein-like II"/>
    <property type="match status" value="1"/>
</dbReference>
<dbReference type="GO" id="GO:1904680">
    <property type="term" value="F:peptide transmembrane transporter activity"/>
    <property type="evidence" value="ECO:0007669"/>
    <property type="project" value="TreeGrafter"/>
</dbReference>
<evidence type="ECO:0000259" key="2">
    <source>
        <dbReference type="Pfam" id="PF00496"/>
    </source>
</evidence>
<dbReference type="InterPro" id="IPR039424">
    <property type="entry name" value="SBP_5"/>
</dbReference>
<proteinExistence type="predicted"/>
<comment type="caution">
    <text evidence="3">The sequence shown here is derived from an EMBL/GenBank/DDBJ whole genome shotgun (WGS) entry which is preliminary data.</text>
</comment>
<dbReference type="SUPFAM" id="SSF53850">
    <property type="entry name" value="Periplasmic binding protein-like II"/>
    <property type="match status" value="1"/>
</dbReference>
<evidence type="ECO:0000256" key="1">
    <source>
        <dbReference type="SAM" id="SignalP"/>
    </source>
</evidence>
<dbReference type="PROSITE" id="PS51257">
    <property type="entry name" value="PROKAR_LIPOPROTEIN"/>
    <property type="match status" value="1"/>
</dbReference>
<evidence type="ECO:0000313" key="3">
    <source>
        <dbReference type="EMBL" id="GEK87428.1"/>
    </source>
</evidence>
<sequence length="508" mass="55369">MHRSKKLWAVSMGVVGLLTLSACAGGGSPASEEPSTLRYGAADALASFAPWEARWAGDVAYLQPVYDTLLRADPDGALIPGLATEWEWDDSLTQLTLTLREGVEFSDGEAFTAEVAAGNLTRFRDGTSDNASFLQALASAEAVDEHTLLITLSAPDPAFLGYLSQNAGLQGSPSMWESDDAQTRPVGTGPYELRADETVVGSKYVFEKKDDYWDTESVHYDEIEVTVYGDATALVNALKGGQIDVSASNTPTQIPDAEAAGYTVNLVELNWAGFLLVDRDGTVNPALGDVRVRQAINHALDRESLVKALAAGYAVPTTQVFSVNSDAYSEELDERYEYDPEKAKALLAEAGYPDGFTLVMPRNNFVPESEFAIYGEQLTAAGIDVQWEQTGEDLFPKMLGGTWAAFPFQLQSDPTAWQTLQFSMLPHATWNPLHTENSELTALAAELQVASQDEVEPIAQKINEWIVEQAWFAPSYRLQSAFFSDDATTVVMQSDNIAPYLWNIEPAE</sequence>
<dbReference type="Gene3D" id="3.10.105.10">
    <property type="entry name" value="Dipeptide-binding Protein, Domain 3"/>
    <property type="match status" value="1"/>
</dbReference>
<keyword evidence="4" id="KW-1185">Reference proteome</keyword>
<dbReference type="GO" id="GO:0043190">
    <property type="term" value="C:ATP-binding cassette (ABC) transporter complex"/>
    <property type="evidence" value="ECO:0007669"/>
    <property type="project" value="InterPro"/>
</dbReference>
<dbReference type="GO" id="GO:0015833">
    <property type="term" value="P:peptide transport"/>
    <property type="evidence" value="ECO:0007669"/>
    <property type="project" value="TreeGrafter"/>
</dbReference>
<dbReference type="AlphaFoldDB" id="A0A511AH12"/>
<evidence type="ECO:0000313" key="4">
    <source>
        <dbReference type="Proteomes" id="UP000321225"/>
    </source>
</evidence>
<feature type="chain" id="PRO_5039408042" evidence="1">
    <location>
        <begin position="25"/>
        <end position="508"/>
    </location>
</feature>
<dbReference type="Pfam" id="PF00496">
    <property type="entry name" value="SBP_bac_5"/>
    <property type="match status" value="1"/>
</dbReference>